<accession>A0A5U8JD87</accession>
<name>A0A5U8JD87_SALET</name>
<evidence type="ECO:0000313" key="1">
    <source>
        <dbReference type="EMBL" id="EBR8436067.1"/>
    </source>
</evidence>
<reference evidence="1" key="1">
    <citation type="submission" date="2018-06" db="EMBL/GenBank/DDBJ databases">
        <authorList>
            <person name="Ashton P.M."/>
            <person name="Dallman T."/>
            <person name="Nair S."/>
            <person name="De Pinna E."/>
            <person name="Peters T."/>
            <person name="Grant K."/>
        </authorList>
    </citation>
    <scope>NUCLEOTIDE SEQUENCE [LARGE SCALE GENOMIC DNA]</scope>
    <source>
        <strain evidence="1">449454</strain>
    </source>
</reference>
<dbReference type="EMBL" id="AAGTPA010000041">
    <property type="protein sequence ID" value="EBR8436067.1"/>
    <property type="molecule type" value="Genomic_DNA"/>
</dbReference>
<gene>
    <name evidence="1" type="ORF">DOI44_24330</name>
</gene>
<comment type="caution">
    <text evidence="1">The sequence shown here is derived from an EMBL/GenBank/DDBJ whole genome shotgun (WGS) entry which is preliminary data.</text>
</comment>
<sequence>MNNELKHVIALLLEDARRLQQIEPNASTKAHIWLGMKAFESGGEPGAYSDITPFLSRLKKLIGEIETTPTSDDSVARFTAELAFIQAELK</sequence>
<protein>
    <submittedName>
        <fullName evidence="1">Uncharacterized protein</fullName>
    </submittedName>
</protein>
<dbReference type="Proteomes" id="UP000839597">
    <property type="component" value="Unassembled WGS sequence"/>
</dbReference>
<dbReference type="AlphaFoldDB" id="A0A5U8JD87"/>
<proteinExistence type="predicted"/>
<organism evidence="1">
    <name type="scientific">Salmonella enterica subsp. enterica serovar Panama</name>
    <dbReference type="NCBI Taxonomy" id="29472"/>
    <lineage>
        <taxon>Bacteria</taxon>
        <taxon>Pseudomonadati</taxon>
        <taxon>Pseudomonadota</taxon>
        <taxon>Gammaproteobacteria</taxon>
        <taxon>Enterobacterales</taxon>
        <taxon>Enterobacteriaceae</taxon>
        <taxon>Salmonella</taxon>
    </lineage>
</organism>